<reference evidence="4" key="1">
    <citation type="submission" date="2016-10" db="EMBL/GenBank/DDBJ databases">
        <authorList>
            <person name="Varghese N."/>
            <person name="Submissions S."/>
        </authorList>
    </citation>
    <scope>NUCLEOTIDE SEQUENCE [LARGE SCALE GENOMIC DNA]</scope>
    <source>
        <strain evidence="4">DSM 26348</strain>
    </source>
</reference>
<dbReference type="Proteomes" id="UP000199518">
    <property type="component" value="Unassembled WGS sequence"/>
</dbReference>
<dbReference type="RefSeq" id="WP_092047903.1">
    <property type="nucleotide sequence ID" value="NZ_FOQD01000002.1"/>
</dbReference>
<dbReference type="AlphaFoldDB" id="A0A1I3CBL9"/>
<sequence>MSTPQAPAAHQQPVAGRPIRPPVMRVNAYDRVSAGMMAAVLALCAALVLLIAWWSATRPPQPEILVPMEILGGRGGSPDGEPGESLLVESPADPSDNASPVETDVNETQVESAIEALQAQASDAVATVSEFGSSAAGAEVIGAATGVGASGGQPGSSDGTGKRRGLGSGAGPGGGGISNDQRWFIRFADESSLDEYAKQLDFFGIELGALLPDGQLVYISKLSAPTPTKRVMQTGKGEQRLYMTWQGGSRKVADAKLFEKVGVDASKGLIFHFYPERTESLLLKLEFDHARRKAIEIQRTYFAVVPKGTGYNFVVTRQTYIR</sequence>
<evidence type="ECO:0000256" key="2">
    <source>
        <dbReference type="SAM" id="Phobius"/>
    </source>
</evidence>
<proteinExistence type="predicted"/>
<protein>
    <submittedName>
        <fullName evidence="3">Uncharacterized protein</fullName>
    </submittedName>
</protein>
<dbReference type="STRING" id="1576369.SAMN05421753_102212"/>
<feature type="region of interest" description="Disordered" evidence="1">
    <location>
        <begin position="73"/>
        <end position="108"/>
    </location>
</feature>
<feature type="compositionally biased region" description="Polar residues" evidence="1">
    <location>
        <begin position="96"/>
        <end position="108"/>
    </location>
</feature>
<feature type="transmembrane region" description="Helical" evidence="2">
    <location>
        <begin position="34"/>
        <end position="54"/>
    </location>
</feature>
<keyword evidence="2" id="KW-0472">Membrane</keyword>
<organism evidence="3 4">
    <name type="scientific">Planctomicrobium piriforme</name>
    <dbReference type="NCBI Taxonomy" id="1576369"/>
    <lineage>
        <taxon>Bacteria</taxon>
        <taxon>Pseudomonadati</taxon>
        <taxon>Planctomycetota</taxon>
        <taxon>Planctomycetia</taxon>
        <taxon>Planctomycetales</taxon>
        <taxon>Planctomycetaceae</taxon>
        <taxon>Planctomicrobium</taxon>
    </lineage>
</organism>
<feature type="region of interest" description="Disordered" evidence="1">
    <location>
        <begin position="146"/>
        <end position="177"/>
    </location>
</feature>
<accession>A0A1I3CBL9</accession>
<feature type="compositionally biased region" description="Gly residues" evidence="1">
    <location>
        <begin position="166"/>
        <end position="177"/>
    </location>
</feature>
<evidence type="ECO:0000313" key="4">
    <source>
        <dbReference type="Proteomes" id="UP000199518"/>
    </source>
</evidence>
<dbReference type="EMBL" id="FOQD01000002">
    <property type="protein sequence ID" value="SFH71955.1"/>
    <property type="molecule type" value="Genomic_DNA"/>
</dbReference>
<evidence type="ECO:0000313" key="3">
    <source>
        <dbReference type="EMBL" id="SFH71955.1"/>
    </source>
</evidence>
<gene>
    <name evidence="3" type="ORF">SAMN05421753_102212</name>
</gene>
<dbReference type="OrthoDB" id="264874at2"/>
<name>A0A1I3CBL9_9PLAN</name>
<keyword evidence="2" id="KW-0812">Transmembrane</keyword>
<evidence type="ECO:0000256" key="1">
    <source>
        <dbReference type="SAM" id="MobiDB-lite"/>
    </source>
</evidence>
<keyword evidence="2" id="KW-1133">Transmembrane helix</keyword>
<keyword evidence="4" id="KW-1185">Reference proteome</keyword>